<dbReference type="PATRIC" id="fig|1300348.6.peg.656"/>
<evidence type="ECO:0000313" key="1">
    <source>
        <dbReference type="EMBL" id="KOY51097.1"/>
    </source>
</evidence>
<organism evidence="1 2">
    <name type="scientific">Polaribacter dokdonensis DSW-5</name>
    <dbReference type="NCBI Taxonomy" id="1300348"/>
    <lineage>
        <taxon>Bacteria</taxon>
        <taxon>Pseudomonadati</taxon>
        <taxon>Bacteroidota</taxon>
        <taxon>Flavobacteriia</taxon>
        <taxon>Flavobacteriales</taxon>
        <taxon>Flavobacteriaceae</taxon>
    </lineage>
</organism>
<accession>A0A0N0CEZ8</accession>
<comment type="caution">
    <text evidence="1">The sequence shown here is derived from an EMBL/GenBank/DDBJ whole genome shotgun (WGS) entry which is preliminary data.</text>
</comment>
<gene>
    <name evidence="1" type="ORF">I602_657</name>
</gene>
<reference evidence="1 2" key="1">
    <citation type="submission" date="2015-07" db="EMBL/GenBank/DDBJ databases">
        <title>Genome of Polaribacter dokdonenesis DSW-5, isolated from seawater off Dokdo in Korea.</title>
        <authorList>
            <person name="Yoon K."/>
            <person name="Song J.Y."/>
            <person name="Kim J.F."/>
        </authorList>
    </citation>
    <scope>NUCLEOTIDE SEQUENCE [LARGE SCALE GENOMIC DNA]</scope>
    <source>
        <strain evidence="1 2">DSW-5</strain>
    </source>
</reference>
<dbReference type="EMBL" id="LGBR01000001">
    <property type="protein sequence ID" value="KOY51097.1"/>
    <property type="molecule type" value="Genomic_DNA"/>
</dbReference>
<name>A0A0N0CEZ8_9FLAO</name>
<dbReference type="Proteomes" id="UP000037716">
    <property type="component" value="Unassembled WGS sequence"/>
</dbReference>
<sequence>MIEKSNNYRFVDEAKSDLAAFKAMKLLEKINQVNYLDRELVI</sequence>
<proteinExistence type="predicted"/>
<dbReference type="AlphaFoldDB" id="A0A0N0CEZ8"/>
<evidence type="ECO:0000313" key="2">
    <source>
        <dbReference type="Proteomes" id="UP000037716"/>
    </source>
</evidence>
<protein>
    <submittedName>
        <fullName evidence="1">Uncharacterized protein</fullName>
    </submittedName>
</protein>